<keyword evidence="1" id="KW-0472">Membrane</keyword>
<keyword evidence="3" id="KW-1185">Reference proteome</keyword>
<protein>
    <submittedName>
        <fullName evidence="2">Uncharacterized protein</fullName>
    </submittedName>
</protein>
<evidence type="ECO:0000313" key="2">
    <source>
        <dbReference type="EMBL" id="MDD9207348.1"/>
    </source>
</evidence>
<feature type="transmembrane region" description="Helical" evidence="1">
    <location>
        <begin position="77"/>
        <end position="98"/>
    </location>
</feature>
<gene>
    <name evidence="2" type="ORF">PU560_12850</name>
</gene>
<sequence length="309" mass="31748">MTTIPELLDSRTLLGLRPDRARARCQEAVAGARPATPGTSWTGLQREVAWSLRVLDAAIAVVAGAAVVLLTDASAGLWALAVAVVLPLATSLLGGTARAAVRRGTFGRPALLRAAAGVGLGCLVAGQLTASMPPLSVTLVGLPVSVGLMYLARLGAARWVRLRTAPGRAPLRTLLLGAPTPDPLDDDHPWSGYDVVGTCAVTPGDPVAAGPPVLGSVDRVAEVVAEHRIDVVLAVGAVDGAQVRQLSNALAGTEASLVLATGVGEVAPERVHVLPTAGAWNLRMLVEPRRPYVRGKAVLDRVLGALLLL</sequence>
<evidence type="ECO:0000256" key="1">
    <source>
        <dbReference type="SAM" id="Phobius"/>
    </source>
</evidence>
<feature type="non-terminal residue" evidence="2">
    <location>
        <position position="309"/>
    </location>
</feature>
<keyword evidence="1" id="KW-1133">Transmembrane helix</keyword>
<dbReference type="Proteomes" id="UP001165561">
    <property type="component" value="Unassembled WGS sequence"/>
</dbReference>
<evidence type="ECO:0000313" key="3">
    <source>
        <dbReference type="Proteomes" id="UP001165561"/>
    </source>
</evidence>
<reference evidence="2" key="1">
    <citation type="submission" date="2023-02" db="EMBL/GenBank/DDBJ databases">
        <title>Georgenia sp.10Sc9-8, isolated from a soil sample collected from the Taklamakan desert.</title>
        <authorList>
            <person name="Liu S."/>
        </authorList>
    </citation>
    <scope>NUCLEOTIDE SEQUENCE</scope>
    <source>
        <strain evidence="2">10Sc9-8</strain>
    </source>
</reference>
<keyword evidence="1" id="KW-0812">Transmembrane</keyword>
<feature type="transmembrane region" description="Helical" evidence="1">
    <location>
        <begin position="110"/>
        <end position="129"/>
    </location>
</feature>
<accession>A0ABT5TZ50</accession>
<name>A0ABT5TZ50_9MICO</name>
<feature type="transmembrane region" description="Helical" evidence="1">
    <location>
        <begin position="54"/>
        <end position="71"/>
    </location>
</feature>
<feature type="transmembrane region" description="Helical" evidence="1">
    <location>
        <begin position="135"/>
        <end position="152"/>
    </location>
</feature>
<proteinExistence type="predicted"/>
<dbReference type="EMBL" id="JARACI010001088">
    <property type="protein sequence ID" value="MDD9207348.1"/>
    <property type="molecule type" value="Genomic_DNA"/>
</dbReference>
<comment type="caution">
    <text evidence="2">The sequence shown here is derived from an EMBL/GenBank/DDBJ whole genome shotgun (WGS) entry which is preliminary data.</text>
</comment>
<organism evidence="2 3">
    <name type="scientific">Georgenia halotolerans</name>
    <dbReference type="NCBI Taxonomy" id="3028317"/>
    <lineage>
        <taxon>Bacteria</taxon>
        <taxon>Bacillati</taxon>
        <taxon>Actinomycetota</taxon>
        <taxon>Actinomycetes</taxon>
        <taxon>Micrococcales</taxon>
        <taxon>Bogoriellaceae</taxon>
        <taxon>Georgenia</taxon>
    </lineage>
</organism>